<name>A0ACB9BTT9_9ASTR</name>
<dbReference type="Proteomes" id="UP001056120">
    <property type="component" value="Linkage Group LG22"/>
</dbReference>
<proteinExistence type="predicted"/>
<keyword evidence="2" id="KW-1185">Reference proteome</keyword>
<evidence type="ECO:0000313" key="2">
    <source>
        <dbReference type="Proteomes" id="UP001056120"/>
    </source>
</evidence>
<sequence>MGYRGRPNDSQARKGGLNPTLIPIATPLFGNIINPAYVAPPNNNWIHDDPALELPQNYNQDEEEEEEEEGADSDDEETESDDDGIDGYENVDGNDGDENDDGNDGDEINDSNDGDENAVGDDDSDNDDDGGNDGGDMNVDINEPHVDQVDIVETSTSSSESGDVGTDDESSKDFSPEHYAQLAKVPRVPTKVYDRRQKSHGKKKVKLLRRKSVRGPPPKAVLGKRKLHDETSIYEDDEAPAAK</sequence>
<organism evidence="1 2">
    <name type="scientific">Smallanthus sonchifolius</name>
    <dbReference type="NCBI Taxonomy" id="185202"/>
    <lineage>
        <taxon>Eukaryota</taxon>
        <taxon>Viridiplantae</taxon>
        <taxon>Streptophyta</taxon>
        <taxon>Embryophyta</taxon>
        <taxon>Tracheophyta</taxon>
        <taxon>Spermatophyta</taxon>
        <taxon>Magnoliopsida</taxon>
        <taxon>eudicotyledons</taxon>
        <taxon>Gunneridae</taxon>
        <taxon>Pentapetalae</taxon>
        <taxon>asterids</taxon>
        <taxon>campanulids</taxon>
        <taxon>Asterales</taxon>
        <taxon>Asteraceae</taxon>
        <taxon>Asteroideae</taxon>
        <taxon>Heliantheae alliance</taxon>
        <taxon>Millerieae</taxon>
        <taxon>Smallanthus</taxon>
    </lineage>
</organism>
<reference evidence="1 2" key="2">
    <citation type="journal article" date="2022" name="Mol. Ecol. Resour.">
        <title>The genomes of chicory, endive, great burdock and yacon provide insights into Asteraceae paleo-polyploidization history and plant inulin production.</title>
        <authorList>
            <person name="Fan W."/>
            <person name="Wang S."/>
            <person name="Wang H."/>
            <person name="Wang A."/>
            <person name="Jiang F."/>
            <person name="Liu H."/>
            <person name="Zhao H."/>
            <person name="Xu D."/>
            <person name="Zhang Y."/>
        </authorList>
    </citation>
    <scope>NUCLEOTIDE SEQUENCE [LARGE SCALE GENOMIC DNA]</scope>
    <source>
        <strain evidence="2">cv. Yunnan</strain>
        <tissue evidence="1">Leaves</tissue>
    </source>
</reference>
<evidence type="ECO:0000313" key="1">
    <source>
        <dbReference type="EMBL" id="KAI3725443.1"/>
    </source>
</evidence>
<comment type="caution">
    <text evidence="1">The sequence shown here is derived from an EMBL/GenBank/DDBJ whole genome shotgun (WGS) entry which is preliminary data.</text>
</comment>
<dbReference type="EMBL" id="CM042039">
    <property type="protein sequence ID" value="KAI3725443.1"/>
    <property type="molecule type" value="Genomic_DNA"/>
</dbReference>
<gene>
    <name evidence="1" type="ORF">L1987_65231</name>
</gene>
<accession>A0ACB9BTT9</accession>
<protein>
    <submittedName>
        <fullName evidence="1">Uncharacterized protein</fullName>
    </submittedName>
</protein>
<reference evidence="2" key="1">
    <citation type="journal article" date="2022" name="Mol. Ecol. Resour.">
        <title>The genomes of chicory, endive, great burdock and yacon provide insights into Asteraceae palaeo-polyploidization history and plant inulin production.</title>
        <authorList>
            <person name="Fan W."/>
            <person name="Wang S."/>
            <person name="Wang H."/>
            <person name="Wang A."/>
            <person name="Jiang F."/>
            <person name="Liu H."/>
            <person name="Zhao H."/>
            <person name="Xu D."/>
            <person name="Zhang Y."/>
        </authorList>
    </citation>
    <scope>NUCLEOTIDE SEQUENCE [LARGE SCALE GENOMIC DNA]</scope>
    <source>
        <strain evidence="2">cv. Yunnan</strain>
    </source>
</reference>